<evidence type="ECO:0000256" key="2">
    <source>
        <dbReference type="ARBA" id="ARBA00023180"/>
    </source>
</evidence>
<dbReference type="Proteomes" id="UP000823775">
    <property type="component" value="Unassembled WGS sequence"/>
</dbReference>
<dbReference type="PANTHER" id="PTHR10108:SF1144">
    <property type="entry name" value="METHYLTRANSFERASE PMT10-RELATED"/>
    <property type="match status" value="1"/>
</dbReference>
<organism evidence="4 5">
    <name type="scientific">Datura stramonium</name>
    <name type="common">Jimsonweed</name>
    <name type="synonym">Common thornapple</name>
    <dbReference type="NCBI Taxonomy" id="4076"/>
    <lineage>
        <taxon>Eukaryota</taxon>
        <taxon>Viridiplantae</taxon>
        <taxon>Streptophyta</taxon>
        <taxon>Embryophyta</taxon>
        <taxon>Tracheophyta</taxon>
        <taxon>Spermatophyta</taxon>
        <taxon>Magnoliopsida</taxon>
        <taxon>eudicotyledons</taxon>
        <taxon>Gunneridae</taxon>
        <taxon>Pentapetalae</taxon>
        <taxon>asterids</taxon>
        <taxon>lamiids</taxon>
        <taxon>Solanales</taxon>
        <taxon>Solanaceae</taxon>
        <taxon>Solanoideae</taxon>
        <taxon>Datureae</taxon>
        <taxon>Datura</taxon>
    </lineage>
</organism>
<keyword evidence="5" id="KW-1185">Reference proteome</keyword>
<dbReference type="PANTHER" id="PTHR10108">
    <property type="entry name" value="SAM-DEPENDENT METHYLTRANSFERASE"/>
    <property type="match status" value="1"/>
</dbReference>
<dbReference type="InterPro" id="IPR004159">
    <property type="entry name" value="Put_SAM_MeTrfase"/>
</dbReference>
<evidence type="ECO:0000256" key="3">
    <source>
        <dbReference type="RuleBase" id="RU366043"/>
    </source>
</evidence>
<evidence type="ECO:0000313" key="4">
    <source>
        <dbReference type="EMBL" id="MCE3050764.1"/>
    </source>
</evidence>
<dbReference type="EC" id="2.1.1.-" evidence="3"/>
<comment type="caution">
    <text evidence="4">The sequence shown here is derived from an EMBL/GenBank/DDBJ whole genome shotgun (WGS) entry which is preliminary data.</text>
</comment>
<dbReference type="Pfam" id="PF03141">
    <property type="entry name" value="Methyltransf_29"/>
    <property type="match status" value="1"/>
</dbReference>
<evidence type="ECO:0000313" key="5">
    <source>
        <dbReference type="Proteomes" id="UP000823775"/>
    </source>
</evidence>
<name>A0ABS8WNM9_DATST</name>
<keyword evidence="2 3" id="KW-0325">Glycoprotein</keyword>
<reference evidence="4 5" key="1">
    <citation type="journal article" date="2021" name="BMC Genomics">
        <title>Datura genome reveals duplications of psychoactive alkaloid biosynthetic genes and high mutation rate following tissue culture.</title>
        <authorList>
            <person name="Rajewski A."/>
            <person name="Carter-House D."/>
            <person name="Stajich J."/>
            <person name="Litt A."/>
        </authorList>
    </citation>
    <scope>NUCLEOTIDE SEQUENCE [LARGE SCALE GENOMIC DNA]</scope>
    <source>
        <strain evidence="4">AR-01</strain>
    </source>
</reference>
<keyword evidence="3" id="KW-0735">Signal-anchor</keyword>
<protein>
    <recommendedName>
        <fullName evidence="3">Methyltransferase</fullName>
        <ecNumber evidence="3">2.1.1.-</ecNumber>
    </recommendedName>
</protein>
<sequence length="106" mass="12073">ALHDFSLNCWVMNVVPVSGSNTLPVLYDRGFIGVMHDWCEPFDTYPRTYDLVHAAALFSTEFYDLGRVYIRDTTPVIEELQEVAHALGWVPFKYDSNEALIPIGSF</sequence>
<keyword evidence="3" id="KW-0812">Transmembrane</keyword>
<comment type="similarity">
    <text evidence="3">Belongs to the methyltransferase superfamily.</text>
</comment>
<evidence type="ECO:0000256" key="1">
    <source>
        <dbReference type="ARBA" id="ARBA00022603"/>
    </source>
</evidence>
<feature type="non-terminal residue" evidence="4">
    <location>
        <position position="1"/>
    </location>
</feature>
<dbReference type="EMBL" id="JACEIK010007892">
    <property type="protein sequence ID" value="MCE3050764.1"/>
    <property type="molecule type" value="Genomic_DNA"/>
</dbReference>
<keyword evidence="3" id="KW-0808">Transferase</keyword>
<gene>
    <name evidence="4" type="ORF">HAX54_048045</name>
</gene>
<accession>A0ABS8WNM9</accession>
<comment type="subcellular location">
    <subcellularLocation>
        <location evidence="3">Membrane</location>
        <topology evidence="3">Single-pass type II membrane protein</topology>
    </subcellularLocation>
</comment>
<proteinExistence type="inferred from homology"/>
<keyword evidence="1 3" id="KW-0489">Methyltransferase</keyword>